<name>A0AAU8EPQ9_9MICC</name>
<proteinExistence type="predicted"/>
<dbReference type="EMBL" id="CP159279">
    <property type="protein sequence ID" value="XCH10704.1"/>
    <property type="molecule type" value="Genomic_DNA"/>
</dbReference>
<evidence type="ECO:0008006" key="3">
    <source>
        <dbReference type="Google" id="ProtNLM"/>
    </source>
</evidence>
<feature type="region of interest" description="Disordered" evidence="1">
    <location>
        <begin position="1"/>
        <end position="34"/>
    </location>
</feature>
<sequence>MSEFKTQARPERASKQSGSKISRHRADPAQPKTALGRFAAGLPTFGRRAAVLTTAAAVLVGVGAAGQAADQAAPSAAVSSVATADSGQTLSFDRSLISALPAPSAASIAPQSSSQDAAATKAAAAAKTAAAKTAAAKAAAAKAAAAKAAAAKNAAAANAAAVAKANAAAAKAAAAKAAAAKAAAAARAKAAAPVALNDPAGAQAYAASKLGSFGWSAHQMQCLKRLWTKESEWRTTATNASSGAYGIVQSLPAEKMATAGADYRTNYRTQINWGLDYIKERYGSPCGALNFHLAHNWY</sequence>
<reference evidence="2" key="1">
    <citation type="submission" date="2024-06" db="EMBL/GenBank/DDBJ databases">
        <title>Biodegradation of dimethachlon by Arthrobacter sp. K5: mechanistic insights and ecological implications.</title>
        <authorList>
            <person name="Hu S."/>
            <person name="Lu P."/>
        </authorList>
    </citation>
    <scope>NUCLEOTIDE SEQUENCE</scope>
    <source>
        <strain evidence="2">K5</strain>
    </source>
</reference>
<gene>
    <name evidence="2" type="ORF">ABRP34_18050</name>
</gene>
<feature type="compositionally biased region" description="Basic and acidic residues" evidence="1">
    <location>
        <begin position="1"/>
        <end position="14"/>
    </location>
</feature>
<dbReference type="AlphaFoldDB" id="A0AAU8EPQ9"/>
<evidence type="ECO:0000313" key="2">
    <source>
        <dbReference type="EMBL" id="XCH10704.1"/>
    </source>
</evidence>
<evidence type="ECO:0000256" key="1">
    <source>
        <dbReference type="SAM" id="MobiDB-lite"/>
    </source>
</evidence>
<dbReference type="InterPro" id="IPR023346">
    <property type="entry name" value="Lysozyme-like_dom_sf"/>
</dbReference>
<organism evidence="2">
    <name type="scientific">Arthrobacter sp. K5</name>
    <dbReference type="NCBI Taxonomy" id="2839623"/>
    <lineage>
        <taxon>Bacteria</taxon>
        <taxon>Bacillati</taxon>
        <taxon>Actinomycetota</taxon>
        <taxon>Actinomycetes</taxon>
        <taxon>Micrococcales</taxon>
        <taxon>Micrococcaceae</taxon>
        <taxon>Arthrobacter</taxon>
    </lineage>
</organism>
<accession>A0AAU8EPQ9</accession>
<dbReference type="RefSeq" id="WP_353711229.1">
    <property type="nucleotide sequence ID" value="NZ_CP159279.1"/>
</dbReference>
<dbReference type="SUPFAM" id="SSF53955">
    <property type="entry name" value="Lysozyme-like"/>
    <property type="match status" value="1"/>
</dbReference>
<protein>
    <recommendedName>
        <fullName evidence="3">Transglycosylase SLT domain-containing protein</fullName>
    </recommendedName>
</protein>